<dbReference type="EMBL" id="BQXS01007067">
    <property type="protein sequence ID" value="GKT25064.1"/>
    <property type="molecule type" value="Genomic_DNA"/>
</dbReference>
<comment type="caution">
    <text evidence="1">The sequence shown here is derived from an EMBL/GenBank/DDBJ whole genome shotgun (WGS) entry which is preliminary data.</text>
</comment>
<feature type="non-terminal residue" evidence="1">
    <location>
        <position position="45"/>
    </location>
</feature>
<name>A0ABQ5K149_9EUKA</name>
<evidence type="ECO:0000313" key="2">
    <source>
        <dbReference type="Proteomes" id="UP001057375"/>
    </source>
</evidence>
<accession>A0ABQ5K149</accession>
<dbReference type="GO" id="GO:0000428">
    <property type="term" value="C:DNA-directed RNA polymerase complex"/>
    <property type="evidence" value="ECO:0007669"/>
    <property type="project" value="UniProtKB-KW"/>
</dbReference>
<keyword evidence="1" id="KW-0240">DNA-directed RNA polymerase</keyword>
<gene>
    <name evidence="1" type="ORF">ADUPG1_004626</name>
</gene>
<keyword evidence="1" id="KW-0804">Transcription</keyword>
<proteinExistence type="predicted"/>
<evidence type="ECO:0000313" key="1">
    <source>
        <dbReference type="EMBL" id="GKT25064.1"/>
    </source>
</evidence>
<dbReference type="Gene3D" id="3.30.60.280">
    <property type="match status" value="1"/>
</dbReference>
<protein>
    <submittedName>
        <fullName evidence="1">DNA-directed RNA polymerase subunit beta</fullName>
    </submittedName>
</protein>
<organism evidence="1 2">
    <name type="scientific">Aduncisulcus paluster</name>
    <dbReference type="NCBI Taxonomy" id="2918883"/>
    <lineage>
        <taxon>Eukaryota</taxon>
        <taxon>Metamonada</taxon>
        <taxon>Carpediemonas-like organisms</taxon>
        <taxon>Aduncisulcus</taxon>
    </lineage>
</organism>
<reference evidence="1" key="1">
    <citation type="submission" date="2022-03" db="EMBL/GenBank/DDBJ databases">
        <title>Draft genome sequence of Aduncisulcus paluster, a free-living microaerophilic Fornicata.</title>
        <authorList>
            <person name="Yuyama I."/>
            <person name="Kume K."/>
            <person name="Tamura T."/>
            <person name="Inagaki Y."/>
            <person name="Hashimoto T."/>
        </authorList>
    </citation>
    <scope>NUCLEOTIDE SEQUENCE</scope>
    <source>
        <strain evidence="1">NY0171</strain>
    </source>
</reference>
<sequence>MLRQVTIVDAGNTKFVVGDMISKRRFIEENERIIGMGGEPAIADS</sequence>
<keyword evidence="2" id="KW-1185">Reference proteome</keyword>
<dbReference type="Proteomes" id="UP001057375">
    <property type="component" value="Unassembled WGS sequence"/>
</dbReference>